<feature type="domain" description="HTH lysR-type" evidence="5">
    <location>
        <begin position="4"/>
        <end position="61"/>
    </location>
</feature>
<dbReference type="Proteomes" id="UP001500979">
    <property type="component" value="Unassembled WGS sequence"/>
</dbReference>
<dbReference type="InterPro" id="IPR000847">
    <property type="entry name" value="LysR_HTH_N"/>
</dbReference>
<keyword evidence="3" id="KW-0238">DNA-binding</keyword>
<evidence type="ECO:0000256" key="2">
    <source>
        <dbReference type="ARBA" id="ARBA00023015"/>
    </source>
</evidence>
<dbReference type="InterPro" id="IPR036390">
    <property type="entry name" value="WH_DNA-bd_sf"/>
</dbReference>
<proteinExistence type="inferred from homology"/>
<keyword evidence="4" id="KW-0804">Transcription</keyword>
<reference evidence="6 7" key="1">
    <citation type="journal article" date="2019" name="Int. J. Syst. Evol. Microbiol.">
        <title>The Global Catalogue of Microorganisms (GCM) 10K type strain sequencing project: providing services to taxonomists for standard genome sequencing and annotation.</title>
        <authorList>
            <consortium name="The Broad Institute Genomics Platform"/>
            <consortium name="The Broad Institute Genome Sequencing Center for Infectious Disease"/>
            <person name="Wu L."/>
            <person name="Ma J."/>
        </authorList>
    </citation>
    <scope>NUCLEOTIDE SEQUENCE [LARGE SCALE GENOMIC DNA]</scope>
    <source>
        <strain evidence="6 7">JCM 9383</strain>
    </source>
</reference>
<evidence type="ECO:0000259" key="5">
    <source>
        <dbReference type="PROSITE" id="PS50931"/>
    </source>
</evidence>
<comment type="caution">
    <text evidence="6">The sequence shown here is derived from an EMBL/GenBank/DDBJ whole genome shotgun (WGS) entry which is preliminary data.</text>
</comment>
<dbReference type="Pfam" id="PF03466">
    <property type="entry name" value="LysR_substrate"/>
    <property type="match status" value="1"/>
</dbReference>
<dbReference type="Gene3D" id="3.40.190.290">
    <property type="match status" value="1"/>
</dbReference>
<evidence type="ECO:0000256" key="4">
    <source>
        <dbReference type="ARBA" id="ARBA00023163"/>
    </source>
</evidence>
<keyword evidence="7" id="KW-1185">Reference proteome</keyword>
<evidence type="ECO:0000256" key="3">
    <source>
        <dbReference type="ARBA" id="ARBA00023125"/>
    </source>
</evidence>
<dbReference type="SUPFAM" id="SSF46785">
    <property type="entry name" value="Winged helix' DNA-binding domain"/>
    <property type="match status" value="1"/>
</dbReference>
<comment type="similarity">
    <text evidence="1">Belongs to the LysR transcriptional regulatory family.</text>
</comment>
<dbReference type="PANTHER" id="PTHR30346">
    <property type="entry name" value="TRANSCRIPTIONAL DUAL REGULATOR HCAR-RELATED"/>
    <property type="match status" value="1"/>
</dbReference>
<evidence type="ECO:0000256" key="1">
    <source>
        <dbReference type="ARBA" id="ARBA00009437"/>
    </source>
</evidence>
<dbReference type="PANTHER" id="PTHR30346:SF30">
    <property type="entry name" value="SMALL NEUTRAL PROTEASE REGULATORY PROTEIN"/>
    <property type="match status" value="1"/>
</dbReference>
<dbReference type="PRINTS" id="PR00039">
    <property type="entry name" value="HTHLYSR"/>
</dbReference>
<dbReference type="InterPro" id="IPR005119">
    <property type="entry name" value="LysR_subst-bd"/>
</dbReference>
<sequence length="292" mass="30936">MAFVELRQITYAVAVAETGSFTRAAHRCFVVQSALSHQIARLEEELGARLFERGSRGVQVTAAGEAFLGPARDALAAIERARGEVAAEGSQVRGRLSIGTITPLVAVDLPELLAVYRERYPAVQVTLRARLVRDLLHEVREHACDIAFVDTASLSRGLTGRVLAHEDLAAIVPRGHPLAGEARTTPSRLAEEDMVDMPPGSGIRKHNDAAFEAAGATRTVAFEADTIALLEQLVARGLGVGLVPAGAARGMSTVASVAMTGVPRRTVQAVWSASGSSPAARAFLQLLHERVA</sequence>
<protein>
    <submittedName>
        <fullName evidence="6">LysR family transcriptional regulator</fullName>
    </submittedName>
</protein>
<dbReference type="SUPFAM" id="SSF53850">
    <property type="entry name" value="Periplasmic binding protein-like II"/>
    <property type="match status" value="1"/>
</dbReference>
<gene>
    <name evidence="6" type="ORF">GCM10010470_43870</name>
</gene>
<name>A0ABN3VJX5_9PSEU</name>
<dbReference type="EMBL" id="BAAAUX010000019">
    <property type="protein sequence ID" value="GAA2803927.1"/>
    <property type="molecule type" value="Genomic_DNA"/>
</dbReference>
<evidence type="ECO:0000313" key="6">
    <source>
        <dbReference type="EMBL" id="GAA2803927.1"/>
    </source>
</evidence>
<accession>A0ABN3VJX5</accession>
<evidence type="ECO:0000313" key="7">
    <source>
        <dbReference type="Proteomes" id="UP001500979"/>
    </source>
</evidence>
<dbReference type="PROSITE" id="PS50931">
    <property type="entry name" value="HTH_LYSR"/>
    <property type="match status" value="1"/>
</dbReference>
<keyword evidence="2" id="KW-0805">Transcription regulation</keyword>
<dbReference type="Pfam" id="PF00126">
    <property type="entry name" value="HTH_1"/>
    <property type="match status" value="1"/>
</dbReference>
<dbReference type="InterPro" id="IPR036388">
    <property type="entry name" value="WH-like_DNA-bd_sf"/>
</dbReference>
<dbReference type="Gene3D" id="1.10.10.10">
    <property type="entry name" value="Winged helix-like DNA-binding domain superfamily/Winged helix DNA-binding domain"/>
    <property type="match status" value="1"/>
</dbReference>
<organism evidence="6 7">
    <name type="scientific">Saccharopolyspora taberi</name>
    <dbReference type="NCBI Taxonomy" id="60895"/>
    <lineage>
        <taxon>Bacteria</taxon>
        <taxon>Bacillati</taxon>
        <taxon>Actinomycetota</taxon>
        <taxon>Actinomycetes</taxon>
        <taxon>Pseudonocardiales</taxon>
        <taxon>Pseudonocardiaceae</taxon>
        <taxon>Saccharopolyspora</taxon>
    </lineage>
</organism>
<dbReference type="CDD" id="cd08436">
    <property type="entry name" value="PBP2_LTTR_like_3"/>
    <property type="match status" value="1"/>
</dbReference>